<dbReference type="PANTHER" id="PTHR12103">
    <property type="entry name" value="5'-NUCLEOTIDASE DOMAIN-CONTAINING"/>
    <property type="match status" value="1"/>
</dbReference>
<protein>
    <submittedName>
        <fullName evidence="5">Uncharacterized protein</fullName>
    </submittedName>
</protein>
<dbReference type="PANTHER" id="PTHR12103:SF22">
    <property type="entry name" value="HAD-SUPERFAMILY HYDROLASE, SUBFAMILY IG, 5'-NUCLEOTIDASE"/>
    <property type="match status" value="1"/>
</dbReference>
<dbReference type="InterPro" id="IPR008380">
    <property type="entry name" value="HAD-SF_hydro_IG_5-nucl"/>
</dbReference>
<name>A0A2J8A9V9_9CHLO</name>
<keyword evidence="2" id="KW-0378">Hydrolase</keyword>
<organism evidence="5 6">
    <name type="scientific">Tetrabaena socialis</name>
    <dbReference type="NCBI Taxonomy" id="47790"/>
    <lineage>
        <taxon>Eukaryota</taxon>
        <taxon>Viridiplantae</taxon>
        <taxon>Chlorophyta</taxon>
        <taxon>core chlorophytes</taxon>
        <taxon>Chlorophyceae</taxon>
        <taxon>CS clade</taxon>
        <taxon>Chlamydomonadales</taxon>
        <taxon>Tetrabaenaceae</taxon>
        <taxon>Tetrabaena</taxon>
    </lineage>
</organism>
<evidence type="ECO:0000256" key="1">
    <source>
        <dbReference type="ARBA" id="ARBA00022723"/>
    </source>
</evidence>
<feature type="compositionally biased region" description="Low complexity" evidence="4">
    <location>
        <begin position="100"/>
        <end position="111"/>
    </location>
</feature>
<evidence type="ECO:0000256" key="2">
    <source>
        <dbReference type="ARBA" id="ARBA00022801"/>
    </source>
</evidence>
<dbReference type="SUPFAM" id="SSF56784">
    <property type="entry name" value="HAD-like"/>
    <property type="match status" value="1"/>
</dbReference>
<dbReference type="GO" id="GO:0008253">
    <property type="term" value="F:5'-nucleotidase activity"/>
    <property type="evidence" value="ECO:0007669"/>
    <property type="project" value="TreeGrafter"/>
</dbReference>
<keyword evidence="3" id="KW-0460">Magnesium</keyword>
<dbReference type="InterPro" id="IPR036412">
    <property type="entry name" value="HAD-like_sf"/>
</dbReference>
<gene>
    <name evidence="5" type="ORF">TSOC_004092</name>
</gene>
<dbReference type="OrthoDB" id="409330at2759"/>
<evidence type="ECO:0000313" key="6">
    <source>
        <dbReference type="Proteomes" id="UP000236333"/>
    </source>
</evidence>
<dbReference type="AlphaFoldDB" id="A0A2J8A9V9"/>
<sequence>MNEPAALVPSTAPTPTAPTIPTARWGYLSRAGLNDKSQLNRQIEKYADIYTSRVSNFLRYTPYSYFRSPSQSLAHDRNLTRYHDKVYGAPGATGNGNGTNGSSSSTNGAAAMYDGAPVTPYDAAADSDPEHEQDVA</sequence>
<feature type="region of interest" description="Disordered" evidence="4">
    <location>
        <begin position="85"/>
        <end position="136"/>
    </location>
</feature>
<comment type="caution">
    <text evidence="5">The sequence shown here is derived from an EMBL/GenBank/DDBJ whole genome shotgun (WGS) entry which is preliminary data.</text>
</comment>
<keyword evidence="1" id="KW-0479">Metal-binding</keyword>
<dbReference type="Pfam" id="PF05761">
    <property type="entry name" value="5_nucleotid"/>
    <property type="match status" value="1"/>
</dbReference>
<evidence type="ECO:0000256" key="4">
    <source>
        <dbReference type="SAM" id="MobiDB-lite"/>
    </source>
</evidence>
<dbReference type="Proteomes" id="UP000236333">
    <property type="component" value="Unassembled WGS sequence"/>
</dbReference>
<evidence type="ECO:0000256" key="3">
    <source>
        <dbReference type="ARBA" id="ARBA00022842"/>
    </source>
</evidence>
<proteinExistence type="predicted"/>
<evidence type="ECO:0000313" key="5">
    <source>
        <dbReference type="EMBL" id="PNH09285.1"/>
    </source>
</evidence>
<accession>A0A2J8A9V9</accession>
<dbReference type="EMBL" id="PGGS01000096">
    <property type="protein sequence ID" value="PNH09285.1"/>
    <property type="molecule type" value="Genomic_DNA"/>
</dbReference>
<dbReference type="GO" id="GO:0046872">
    <property type="term" value="F:metal ion binding"/>
    <property type="evidence" value="ECO:0007669"/>
    <property type="project" value="UniProtKB-KW"/>
</dbReference>
<keyword evidence="6" id="KW-1185">Reference proteome</keyword>
<reference evidence="5 6" key="1">
    <citation type="journal article" date="2017" name="Mol. Biol. Evol.">
        <title>The 4-celled Tetrabaena socialis nuclear genome reveals the essential components for genetic control of cell number at the origin of multicellularity in the volvocine lineage.</title>
        <authorList>
            <person name="Featherston J."/>
            <person name="Arakaki Y."/>
            <person name="Hanschen E.R."/>
            <person name="Ferris P.J."/>
            <person name="Michod R.E."/>
            <person name="Olson B.J.S.C."/>
            <person name="Nozaki H."/>
            <person name="Durand P.M."/>
        </authorList>
    </citation>
    <scope>NUCLEOTIDE SEQUENCE [LARGE SCALE GENOMIC DNA]</scope>
    <source>
        <strain evidence="5 6">NIES-571</strain>
    </source>
</reference>